<reference evidence="3" key="1">
    <citation type="thesis" date="2020" institute="ProQuest LLC" country="789 East Eisenhower Parkway, Ann Arbor, MI, USA">
        <title>Comparative Genomics and Chromosome Evolution.</title>
        <authorList>
            <person name="Mudd A.B."/>
        </authorList>
    </citation>
    <scope>NUCLEOTIDE SEQUENCE</scope>
    <source>
        <strain evidence="3">Female2</strain>
        <tissue evidence="3">Blood</tissue>
    </source>
</reference>
<dbReference type="AlphaFoldDB" id="A0A8T2KAV7"/>
<dbReference type="PANTHER" id="PTHR12175:SF1">
    <property type="entry name" value="PITH DOMAIN-CONTAINING PROTEIN 1"/>
    <property type="match status" value="1"/>
</dbReference>
<evidence type="ECO:0000313" key="4">
    <source>
        <dbReference type="Proteomes" id="UP000812440"/>
    </source>
</evidence>
<evidence type="ECO:0000256" key="1">
    <source>
        <dbReference type="ARBA" id="ARBA00025788"/>
    </source>
</evidence>
<accession>A0A8T2KAV7</accession>
<name>A0A8T2KAV7_9PIPI</name>
<gene>
    <name evidence="3" type="ORF">GDO86_003723</name>
</gene>
<evidence type="ECO:0000313" key="3">
    <source>
        <dbReference type="EMBL" id="KAG8451636.1"/>
    </source>
</evidence>
<keyword evidence="4" id="KW-1185">Reference proteome</keyword>
<dbReference type="InterPro" id="IPR037047">
    <property type="entry name" value="PITH_dom_sf"/>
</dbReference>
<dbReference type="PROSITE" id="PS51532">
    <property type="entry name" value="PITH"/>
    <property type="match status" value="1"/>
</dbReference>
<dbReference type="InterPro" id="IPR008979">
    <property type="entry name" value="Galactose-bd-like_sf"/>
</dbReference>
<dbReference type="InterPro" id="IPR010400">
    <property type="entry name" value="PITH_dom"/>
</dbReference>
<protein>
    <recommendedName>
        <fullName evidence="2">PITH domain-containing protein</fullName>
    </recommendedName>
</protein>
<dbReference type="GO" id="GO:0005737">
    <property type="term" value="C:cytoplasm"/>
    <property type="evidence" value="ECO:0007669"/>
    <property type="project" value="UniProtKB-ARBA"/>
</dbReference>
<comment type="similarity">
    <text evidence="1">Belongs to the PITHD1 family.</text>
</comment>
<dbReference type="GO" id="GO:0005634">
    <property type="term" value="C:nucleus"/>
    <property type="evidence" value="ECO:0007669"/>
    <property type="project" value="TreeGrafter"/>
</dbReference>
<feature type="domain" description="PITH" evidence="2">
    <location>
        <begin position="18"/>
        <end position="164"/>
    </location>
</feature>
<dbReference type="SUPFAM" id="SSF49785">
    <property type="entry name" value="Galactose-binding domain-like"/>
    <property type="match status" value="1"/>
</dbReference>
<comment type="caution">
    <text evidence="3">The sequence shown here is derived from an EMBL/GenBank/DDBJ whole genome shotgun (WGS) entry which is preliminary data.</text>
</comment>
<sequence length="183" mass="20872">MAHRHSHGGGCSCEAGPSDEAERGLEYGLFQRIDHNKLQCLNESREGSGRSVFRAWNERNDRSRFVESDDDEELLFNIPYKNIPHMSFDDVGREADQTFNLNIDVAGNLEYPTKISRFSNVSHLSIHISKNFGAENTKIYYIGLRGEWSEAHRHEVTICNYEAAANPSDHQMSKLTPQTHFIS</sequence>
<evidence type="ECO:0000259" key="2">
    <source>
        <dbReference type="PROSITE" id="PS51532"/>
    </source>
</evidence>
<dbReference type="InterPro" id="IPR045099">
    <property type="entry name" value="PITH1-like"/>
</dbReference>
<dbReference type="Gene3D" id="2.60.120.470">
    <property type="entry name" value="PITH domain"/>
    <property type="match status" value="2"/>
</dbReference>
<proteinExistence type="inferred from homology"/>
<dbReference type="Pfam" id="PF06201">
    <property type="entry name" value="PITH"/>
    <property type="match status" value="1"/>
</dbReference>
<dbReference type="PANTHER" id="PTHR12175">
    <property type="entry name" value="AD039 HT014 THIOREDOXIN FAMILY TRP26"/>
    <property type="match status" value="1"/>
</dbReference>
<organism evidence="3 4">
    <name type="scientific">Hymenochirus boettgeri</name>
    <name type="common">Congo dwarf clawed frog</name>
    <dbReference type="NCBI Taxonomy" id="247094"/>
    <lineage>
        <taxon>Eukaryota</taxon>
        <taxon>Metazoa</taxon>
        <taxon>Chordata</taxon>
        <taxon>Craniata</taxon>
        <taxon>Vertebrata</taxon>
        <taxon>Euteleostomi</taxon>
        <taxon>Amphibia</taxon>
        <taxon>Batrachia</taxon>
        <taxon>Anura</taxon>
        <taxon>Pipoidea</taxon>
        <taxon>Pipidae</taxon>
        <taxon>Pipinae</taxon>
        <taxon>Hymenochirus</taxon>
    </lineage>
</organism>
<dbReference type="EMBL" id="JAACNH010000002">
    <property type="protein sequence ID" value="KAG8451636.1"/>
    <property type="molecule type" value="Genomic_DNA"/>
</dbReference>
<dbReference type="Proteomes" id="UP000812440">
    <property type="component" value="Chromosome 2"/>
</dbReference>
<dbReference type="OrthoDB" id="2635at2759"/>